<organism evidence="1 2">
    <name type="scientific">Paraburkholderia denitrificans</name>
    <dbReference type="NCBI Taxonomy" id="694025"/>
    <lineage>
        <taxon>Bacteria</taxon>
        <taxon>Pseudomonadati</taxon>
        <taxon>Pseudomonadota</taxon>
        <taxon>Betaproteobacteria</taxon>
        <taxon>Burkholderiales</taxon>
        <taxon>Burkholderiaceae</taxon>
        <taxon>Paraburkholderia</taxon>
    </lineage>
</organism>
<evidence type="ECO:0000313" key="2">
    <source>
        <dbReference type="Proteomes" id="UP001596103"/>
    </source>
</evidence>
<dbReference type="Proteomes" id="UP001596103">
    <property type="component" value="Unassembled WGS sequence"/>
</dbReference>
<sequence length="191" mass="20590">MGTQREFDIDTARANVWSGGIETTVVRAVNTNLWAVFFVAKHGEAMLVTTRERKPRFFRDAHLALKALREIGIVSAQIDMEGWSTTAGKVPAWGRADQATSMKLTHARADAEARFERELKAAIEAAPDAQWNENKAIVKAVASKVEDVAAAAAFEATLKVAPSGSGGWSPFDEVEFSIADAVSSSQNAGQL</sequence>
<gene>
    <name evidence="1" type="ORF">ACFPTO_11740</name>
</gene>
<evidence type="ECO:0000313" key="1">
    <source>
        <dbReference type="EMBL" id="MFC5429466.1"/>
    </source>
</evidence>
<dbReference type="EMBL" id="JBHSMP010000013">
    <property type="protein sequence ID" value="MFC5429466.1"/>
    <property type="molecule type" value="Genomic_DNA"/>
</dbReference>
<protein>
    <submittedName>
        <fullName evidence="1">Uncharacterized protein</fullName>
    </submittedName>
</protein>
<keyword evidence="2" id="KW-1185">Reference proteome</keyword>
<dbReference type="RefSeq" id="WP_377711523.1">
    <property type="nucleotide sequence ID" value="NZ_JBHSMP010000013.1"/>
</dbReference>
<accession>A0ABW0J8Q6</accession>
<proteinExistence type="predicted"/>
<comment type="caution">
    <text evidence="1">The sequence shown here is derived from an EMBL/GenBank/DDBJ whole genome shotgun (WGS) entry which is preliminary data.</text>
</comment>
<reference evidence="2" key="1">
    <citation type="journal article" date="2019" name="Int. J. Syst. Evol. Microbiol.">
        <title>The Global Catalogue of Microorganisms (GCM) 10K type strain sequencing project: providing services to taxonomists for standard genome sequencing and annotation.</title>
        <authorList>
            <consortium name="The Broad Institute Genomics Platform"/>
            <consortium name="The Broad Institute Genome Sequencing Center for Infectious Disease"/>
            <person name="Wu L."/>
            <person name="Ma J."/>
        </authorList>
    </citation>
    <scope>NUCLEOTIDE SEQUENCE [LARGE SCALE GENOMIC DNA]</scope>
    <source>
        <strain evidence="2">CCUG 56042</strain>
    </source>
</reference>
<name>A0ABW0J8Q6_9BURK</name>